<dbReference type="AlphaFoldDB" id="A0A2U1LG32"/>
<sequence>MIARRLLSEATWSINVPSYSYKEIERATNGFSTKKMLGTGACGTVYWRKLNLPSSGCLMSHTSRPHLKGHQAMLTNNNQNFHLSDKSDVYSFRVVLVEIITALKVVDLSRRNTEVNLAALAIDNIVKGRVDELIDPLLEPHRDAWTLTSVHNVAELAFRYLAFQGDMRPSMTEVSDELEQIRLSGWAPSSIECLVILRVRVLVAGFNFELSLYSCWLGGNSS</sequence>
<keyword evidence="2" id="KW-0067">ATP-binding</keyword>
<accession>A0A2U1LG32</accession>
<protein>
    <submittedName>
        <fullName evidence="3">Wall-associated receptor kinase-like 14</fullName>
    </submittedName>
</protein>
<keyword evidence="3" id="KW-0808">Transferase</keyword>
<keyword evidence="3" id="KW-0675">Receptor</keyword>
<comment type="caution">
    <text evidence="3">The sequence shown here is derived from an EMBL/GenBank/DDBJ whole genome shotgun (WGS) entry which is preliminary data.</text>
</comment>
<dbReference type="Gene3D" id="1.10.510.10">
    <property type="entry name" value="Transferase(Phosphotransferase) domain 1"/>
    <property type="match status" value="1"/>
</dbReference>
<name>A0A2U1LG32_ARTAN</name>
<gene>
    <name evidence="3" type="ORF">CTI12_AA494170</name>
</gene>
<dbReference type="SUPFAM" id="SSF56112">
    <property type="entry name" value="Protein kinase-like (PK-like)"/>
    <property type="match status" value="1"/>
</dbReference>
<evidence type="ECO:0000313" key="4">
    <source>
        <dbReference type="Proteomes" id="UP000245207"/>
    </source>
</evidence>
<dbReference type="PANTHER" id="PTHR46008">
    <property type="entry name" value="LEAF RUST 10 DISEASE-RESISTANCE LOCUS RECEPTOR-LIKE PROTEIN KINASE-LIKE 1.4"/>
    <property type="match status" value="1"/>
</dbReference>
<dbReference type="GO" id="GO:0005524">
    <property type="term" value="F:ATP binding"/>
    <property type="evidence" value="ECO:0007669"/>
    <property type="project" value="UniProtKB-KW"/>
</dbReference>
<evidence type="ECO:0000313" key="3">
    <source>
        <dbReference type="EMBL" id="PWA47970.1"/>
    </source>
</evidence>
<dbReference type="OrthoDB" id="4062651at2759"/>
<keyword evidence="3" id="KW-0418">Kinase</keyword>
<evidence type="ECO:0000256" key="1">
    <source>
        <dbReference type="ARBA" id="ARBA00022741"/>
    </source>
</evidence>
<dbReference type="GO" id="GO:0016301">
    <property type="term" value="F:kinase activity"/>
    <property type="evidence" value="ECO:0007669"/>
    <property type="project" value="UniProtKB-KW"/>
</dbReference>
<dbReference type="Proteomes" id="UP000245207">
    <property type="component" value="Unassembled WGS sequence"/>
</dbReference>
<proteinExistence type="predicted"/>
<dbReference type="PANTHER" id="PTHR46008:SF62">
    <property type="entry name" value="PROTEIN KINASE DOMAIN-CONTAINING PROTEIN"/>
    <property type="match status" value="1"/>
</dbReference>
<evidence type="ECO:0000256" key="2">
    <source>
        <dbReference type="ARBA" id="ARBA00022840"/>
    </source>
</evidence>
<dbReference type="STRING" id="35608.A0A2U1LG32"/>
<dbReference type="EMBL" id="PKPP01009569">
    <property type="protein sequence ID" value="PWA47970.1"/>
    <property type="molecule type" value="Genomic_DNA"/>
</dbReference>
<keyword evidence="4" id="KW-1185">Reference proteome</keyword>
<dbReference type="Gene3D" id="3.30.200.20">
    <property type="entry name" value="Phosphorylase Kinase, domain 1"/>
    <property type="match status" value="1"/>
</dbReference>
<reference evidence="3 4" key="1">
    <citation type="journal article" date="2018" name="Mol. Plant">
        <title>The genome of Artemisia annua provides insight into the evolution of Asteraceae family and artemisinin biosynthesis.</title>
        <authorList>
            <person name="Shen Q."/>
            <person name="Zhang L."/>
            <person name="Liao Z."/>
            <person name="Wang S."/>
            <person name="Yan T."/>
            <person name="Shi P."/>
            <person name="Liu M."/>
            <person name="Fu X."/>
            <person name="Pan Q."/>
            <person name="Wang Y."/>
            <person name="Lv Z."/>
            <person name="Lu X."/>
            <person name="Zhang F."/>
            <person name="Jiang W."/>
            <person name="Ma Y."/>
            <person name="Chen M."/>
            <person name="Hao X."/>
            <person name="Li L."/>
            <person name="Tang Y."/>
            <person name="Lv G."/>
            <person name="Zhou Y."/>
            <person name="Sun X."/>
            <person name="Brodelius P.E."/>
            <person name="Rose J.K.C."/>
            <person name="Tang K."/>
        </authorList>
    </citation>
    <scope>NUCLEOTIDE SEQUENCE [LARGE SCALE GENOMIC DNA]</scope>
    <source>
        <strain evidence="4">cv. Huhao1</strain>
        <tissue evidence="3">Leaf</tissue>
    </source>
</reference>
<dbReference type="InterPro" id="IPR011009">
    <property type="entry name" value="Kinase-like_dom_sf"/>
</dbReference>
<keyword evidence="1" id="KW-0547">Nucleotide-binding</keyword>
<organism evidence="3 4">
    <name type="scientific">Artemisia annua</name>
    <name type="common">Sweet wormwood</name>
    <dbReference type="NCBI Taxonomy" id="35608"/>
    <lineage>
        <taxon>Eukaryota</taxon>
        <taxon>Viridiplantae</taxon>
        <taxon>Streptophyta</taxon>
        <taxon>Embryophyta</taxon>
        <taxon>Tracheophyta</taxon>
        <taxon>Spermatophyta</taxon>
        <taxon>Magnoliopsida</taxon>
        <taxon>eudicotyledons</taxon>
        <taxon>Gunneridae</taxon>
        <taxon>Pentapetalae</taxon>
        <taxon>asterids</taxon>
        <taxon>campanulids</taxon>
        <taxon>Asterales</taxon>
        <taxon>Asteraceae</taxon>
        <taxon>Asteroideae</taxon>
        <taxon>Anthemideae</taxon>
        <taxon>Artemisiinae</taxon>
        <taxon>Artemisia</taxon>
    </lineage>
</organism>